<dbReference type="GO" id="GO:0016020">
    <property type="term" value="C:membrane"/>
    <property type="evidence" value="ECO:0007669"/>
    <property type="project" value="InterPro"/>
</dbReference>
<evidence type="ECO:0000256" key="5">
    <source>
        <dbReference type="ARBA" id="ARBA00022967"/>
    </source>
</evidence>
<dbReference type="InterPro" id="IPR015860">
    <property type="entry name" value="ABC_transpr_TagH-like"/>
</dbReference>
<evidence type="ECO:0000256" key="3">
    <source>
        <dbReference type="ARBA" id="ARBA00022741"/>
    </source>
</evidence>
<dbReference type="OrthoDB" id="9778870at2"/>
<evidence type="ECO:0000256" key="1">
    <source>
        <dbReference type="ARBA" id="ARBA00005417"/>
    </source>
</evidence>
<dbReference type="PROSITE" id="PS50893">
    <property type="entry name" value="ABC_TRANSPORTER_2"/>
    <property type="match status" value="1"/>
</dbReference>
<dbReference type="InterPro" id="IPR003593">
    <property type="entry name" value="AAA+_ATPase"/>
</dbReference>
<dbReference type="GO" id="GO:0016887">
    <property type="term" value="F:ATP hydrolysis activity"/>
    <property type="evidence" value="ECO:0007669"/>
    <property type="project" value="InterPro"/>
</dbReference>
<dbReference type="STRING" id="1126833.VN24_08475"/>
<feature type="domain" description="ABC transporter" evidence="6">
    <location>
        <begin position="6"/>
        <end position="247"/>
    </location>
</feature>
<dbReference type="CDD" id="cd10147">
    <property type="entry name" value="Wzt_C-like"/>
    <property type="match status" value="1"/>
</dbReference>
<sequence length="424" mass="47772">MKKYAIEVKQLSKIYKLYPKPADRLKESINPLGKKYHTDFNATSELDLMIPEGETVGILGKNGAGKSTLLKMITGVLKPTSGTIKVNGKIAALLELGAGFNPEYSGIENIYLNGMFMGFTKEEITEKIPAILQFADIGDFIHRPVKTYSSGMFARLAFAVAINVEPDILIVDEALSVGDVAFQTKCFRKFNEFKEKGKTILFVTHSLETVLRYCTHAVVINDGRKVAEGTPKEMVDLYKKILVNLYDVSEDFKINKSYSPSEEGEWRVFYQENQARLEYGNKEVEIVDYGIFDENNQLISKIISDELIYIKMKVRFNELVQDPIFAFTIKDLKGNELSGTNTWFQNLDTGSFKAGDSLTVTFSQKVNLQSGYYTLSLGCTGFTGTNEDLVVYHRLYDVIAFETTMFKKIVGVYDIDSTIHIVKN</sequence>
<reference evidence="8" key="2">
    <citation type="submission" date="2015-03" db="EMBL/GenBank/DDBJ databases">
        <title>Genome sequence of Paenibacillus beijingensis strain DSM 24997T.</title>
        <authorList>
            <person name="Kwak Y."/>
            <person name="Shin J.-H."/>
        </authorList>
    </citation>
    <scope>NUCLEOTIDE SEQUENCE [LARGE SCALE GENOMIC DNA]</scope>
    <source>
        <strain evidence="8">DSM 24997</strain>
    </source>
</reference>
<dbReference type="SUPFAM" id="SSF52540">
    <property type="entry name" value="P-loop containing nucleoside triphosphate hydrolases"/>
    <property type="match status" value="1"/>
</dbReference>
<evidence type="ECO:0000313" key="8">
    <source>
        <dbReference type="Proteomes" id="UP000032633"/>
    </source>
</evidence>
<evidence type="ECO:0000256" key="4">
    <source>
        <dbReference type="ARBA" id="ARBA00022840"/>
    </source>
</evidence>
<dbReference type="InterPro" id="IPR050683">
    <property type="entry name" value="Bact_Polysacc_Export_ATP-bd"/>
</dbReference>
<dbReference type="InterPro" id="IPR027417">
    <property type="entry name" value="P-loop_NTPase"/>
</dbReference>
<dbReference type="InterPro" id="IPR029439">
    <property type="entry name" value="Wzt_C"/>
</dbReference>
<dbReference type="Gene3D" id="2.70.50.60">
    <property type="entry name" value="abc- transporter (atp binding component) like domain"/>
    <property type="match status" value="1"/>
</dbReference>
<gene>
    <name evidence="7" type="ORF">VN24_08475</name>
</gene>
<dbReference type="InterPro" id="IPR003439">
    <property type="entry name" value="ABC_transporter-like_ATP-bd"/>
</dbReference>
<dbReference type="Pfam" id="PF14524">
    <property type="entry name" value="Wzt_C"/>
    <property type="match status" value="1"/>
</dbReference>
<keyword evidence="3" id="KW-0547">Nucleotide-binding</keyword>
<dbReference type="PANTHER" id="PTHR46743">
    <property type="entry name" value="TEICHOIC ACIDS EXPORT ATP-BINDING PROTEIN TAGH"/>
    <property type="match status" value="1"/>
</dbReference>
<evidence type="ECO:0000313" key="7">
    <source>
        <dbReference type="EMBL" id="AJY74604.1"/>
    </source>
</evidence>
<proteinExistence type="inferred from homology"/>
<dbReference type="Proteomes" id="UP000032633">
    <property type="component" value="Chromosome"/>
</dbReference>
<dbReference type="InterPro" id="IPR017871">
    <property type="entry name" value="ABC_transporter-like_CS"/>
</dbReference>
<dbReference type="Pfam" id="PF00005">
    <property type="entry name" value="ABC_tran"/>
    <property type="match status" value="1"/>
</dbReference>
<dbReference type="PATRIC" id="fig|1126833.4.peg.1870"/>
<dbReference type="EMBL" id="CP011058">
    <property type="protein sequence ID" value="AJY74604.1"/>
    <property type="molecule type" value="Genomic_DNA"/>
</dbReference>
<dbReference type="AlphaFoldDB" id="A0A0D5NGS2"/>
<keyword evidence="2" id="KW-0813">Transport</keyword>
<dbReference type="Gene3D" id="3.40.50.300">
    <property type="entry name" value="P-loop containing nucleotide triphosphate hydrolases"/>
    <property type="match status" value="1"/>
</dbReference>
<name>A0A0D5NGS2_9BACL</name>
<dbReference type="CDD" id="cd03220">
    <property type="entry name" value="ABC_KpsT_Wzt"/>
    <property type="match status" value="1"/>
</dbReference>
<keyword evidence="4" id="KW-0067">ATP-binding</keyword>
<dbReference type="KEGG" id="pbj:VN24_08475"/>
<dbReference type="RefSeq" id="WP_045670037.1">
    <property type="nucleotide sequence ID" value="NZ_CP011058.1"/>
</dbReference>
<dbReference type="GO" id="GO:0005524">
    <property type="term" value="F:ATP binding"/>
    <property type="evidence" value="ECO:0007669"/>
    <property type="project" value="UniProtKB-KW"/>
</dbReference>
<organism evidence="7 8">
    <name type="scientific">Paenibacillus beijingensis</name>
    <dbReference type="NCBI Taxonomy" id="1126833"/>
    <lineage>
        <taxon>Bacteria</taxon>
        <taxon>Bacillati</taxon>
        <taxon>Bacillota</taxon>
        <taxon>Bacilli</taxon>
        <taxon>Bacillales</taxon>
        <taxon>Paenibacillaceae</taxon>
        <taxon>Paenibacillus</taxon>
    </lineage>
</organism>
<keyword evidence="8" id="KW-1185">Reference proteome</keyword>
<protein>
    <submittedName>
        <fullName evidence="7">ABC transporter</fullName>
    </submittedName>
</protein>
<dbReference type="PROSITE" id="PS00211">
    <property type="entry name" value="ABC_TRANSPORTER_1"/>
    <property type="match status" value="1"/>
</dbReference>
<dbReference type="GO" id="GO:0140359">
    <property type="term" value="F:ABC-type transporter activity"/>
    <property type="evidence" value="ECO:0007669"/>
    <property type="project" value="InterPro"/>
</dbReference>
<evidence type="ECO:0000259" key="6">
    <source>
        <dbReference type="PROSITE" id="PS50893"/>
    </source>
</evidence>
<dbReference type="HOGENOM" id="CLU_000604_101_1_9"/>
<reference evidence="7 8" key="1">
    <citation type="journal article" date="2015" name="J. Biotechnol.">
        <title>Complete genome sequence of Paenibacillus beijingensis 7188(T) (=DSM 24997(T)), a novel rhizobacterium from jujube garden soil.</title>
        <authorList>
            <person name="Kwak Y."/>
            <person name="Shin J.H."/>
        </authorList>
    </citation>
    <scope>NUCLEOTIDE SEQUENCE [LARGE SCALE GENOMIC DNA]</scope>
    <source>
        <strain evidence="7 8">DSM 24997</strain>
    </source>
</reference>
<keyword evidence="5" id="KW-1278">Translocase</keyword>
<accession>A0A0D5NGS2</accession>
<dbReference type="SMART" id="SM00382">
    <property type="entry name" value="AAA"/>
    <property type="match status" value="1"/>
</dbReference>
<comment type="similarity">
    <text evidence="1">Belongs to the ABC transporter superfamily.</text>
</comment>
<dbReference type="PANTHER" id="PTHR46743:SF2">
    <property type="entry name" value="TEICHOIC ACIDS EXPORT ATP-BINDING PROTEIN TAGH"/>
    <property type="match status" value="1"/>
</dbReference>
<evidence type="ECO:0000256" key="2">
    <source>
        <dbReference type="ARBA" id="ARBA00022448"/>
    </source>
</evidence>